<evidence type="ECO:0000313" key="7">
    <source>
        <dbReference type="Proteomes" id="UP000011761"/>
    </source>
</evidence>
<dbReference type="InterPro" id="IPR045063">
    <property type="entry name" value="Dynamin_N"/>
</dbReference>
<dbReference type="InterPro" id="IPR000375">
    <property type="entry name" value="Dynamin_stalk"/>
</dbReference>
<dbReference type="SMART" id="SM00053">
    <property type="entry name" value="DYNc"/>
    <property type="match status" value="1"/>
</dbReference>
<dbReference type="PANTHER" id="PTHR11566">
    <property type="entry name" value="DYNAMIN"/>
    <property type="match status" value="1"/>
</dbReference>
<proteinExistence type="predicted"/>
<dbReference type="FunFam" id="3.40.50.300:FF:001425">
    <property type="entry name" value="Dynamin GTPase, putative"/>
    <property type="match status" value="1"/>
</dbReference>
<evidence type="ECO:0000256" key="2">
    <source>
        <dbReference type="ARBA" id="ARBA00023134"/>
    </source>
</evidence>
<dbReference type="AlphaFoldDB" id="M2LEZ3"/>
<dbReference type="GO" id="GO:0005525">
    <property type="term" value="F:GTP binding"/>
    <property type="evidence" value="ECO:0007669"/>
    <property type="project" value="InterPro"/>
</dbReference>
<dbReference type="InterPro" id="IPR001401">
    <property type="entry name" value="Dynamin_GTPase"/>
</dbReference>
<reference evidence="6 7" key="1">
    <citation type="journal article" date="2012" name="PLoS Pathog.">
        <title>Diverse lifestyles and strategies of plant pathogenesis encoded in the genomes of eighteen Dothideomycetes fungi.</title>
        <authorList>
            <person name="Ohm R.A."/>
            <person name="Feau N."/>
            <person name="Henrissat B."/>
            <person name="Schoch C.L."/>
            <person name="Horwitz B.A."/>
            <person name="Barry K.W."/>
            <person name="Condon B.J."/>
            <person name="Copeland A.C."/>
            <person name="Dhillon B."/>
            <person name="Glaser F."/>
            <person name="Hesse C.N."/>
            <person name="Kosti I."/>
            <person name="LaButti K."/>
            <person name="Lindquist E.A."/>
            <person name="Lucas S."/>
            <person name="Salamov A.A."/>
            <person name="Bradshaw R.E."/>
            <person name="Ciuffetti L."/>
            <person name="Hamelin R.C."/>
            <person name="Kema G.H.J."/>
            <person name="Lawrence C."/>
            <person name="Scott J.A."/>
            <person name="Spatafora J.W."/>
            <person name="Turgeon B.G."/>
            <person name="de Wit P.J.G.M."/>
            <person name="Zhong S."/>
            <person name="Goodwin S.B."/>
            <person name="Grigoriev I.V."/>
        </authorList>
    </citation>
    <scope>NUCLEOTIDE SEQUENCE [LARGE SCALE GENOMIC DNA]</scope>
    <source>
        <strain evidence="6 7">UAMH 10762</strain>
    </source>
</reference>
<protein>
    <recommendedName>
        <fullName evidence="8">GED domain-containing protein</fullName>
    </recommendedName>
</protein>
<dbReference type="GO" id="GO:0016559">
    <property type="term" value="P:peroxisome fission"/>
    <property type="evidence" value="ECO:0007669"/>
    <property type="project" value="TreeGrafter"/>
</dbReference>
<keyword evidence="7" id="KW-1185">Reference proteome</keyword>
<dbReference type="PROSITE" id="PS51718">
    <property type="entry name" value="G_DYNAMIN_2"/>
    <property type="match status" value="1"/>
</dbReference>
<evidence type="ECO:0000256" key="3">
    <source>
        <dbReference type="SAM" id="MobiDB-lite"/>
    </source>
</evidence>
<dbReference type="InterPro" id="IPR003130">
    <property type="entry name" value="GED"/>
</dbReference>
<accession>M2LEZ3</accession>
<organism evidence="6 7">
    <name type="scientific">Baudoinia panamericana (strain UAMH 10762)</name>
    <name type="common">Angels' share fungus</name>
    <name type="synonym">Baudoinia compniacensis (strain UAMH 10762)</name>
    <dbReference type="NCBI Taxonomy" id="717646"/>
    <lineage>
        <taxon>Eukaryota</taxon>
        <taxon>Fungi</taxon>
        <taxon>Dikarya</taxon>
        <taxon>Ascomycota</taxon>
        <taxon>Pezizomycotina</taxon>
        <taxon>Dothideomycetes</taxon>
        <taxon>Dothideomycetidae</taxon>
        <taxon>Mycosphaerellales</taxon>
        <taxon>Teratosphaeriaceae</taxon>
        <taxon>Baudoinia</taxon>
    </lineage>
</organism>
<dbReference type="HOGENOM" id="CLU_008964_7_2_1"/>
<dbReference type="RefSeq" id="XP_007679738.1">
    <property type="nucleotide sequence ID" value="XM_007681548.1"/>
</dbReference>
<dbReference type="GO" id="GO:0005739">
    <property type="term" value="C:mitochondrion"/>
    <property type="evidence" value="ECO:0007669"/>
    <property type="project" value="TreeGrafter"/>
</dbReference>
<evidence type="ECO:0000256" key="1">
    <source>
        <dbReference type="ARBA" id="ARBA00022741"/>
    </source>
</evidence>
<dbReference type="Gene3D" id="1.20.120.1240">
    <property type="entry name" value="Dynamin, middle domain"/>
    <property type="match status" value="1"/>
</dbReference>
<dbReference type="SUPFAM" id="SSF52540">
    <property type="entry name" value="P-loop containing nucleoside triphosphate hydrolases"/>
    <property type="match status" value="1"/>
</dbReference>
<dbReference type="CDD" id="cd08771">
    <property type="entry name" value="DLP_1"/>
    <property type="match status" value="1"/>
</dbReference>
<dbReference type="GO" id="GO:0048312">
    <property type="term" value="P:intracellular distribution of mitochondria"/>
    <property type="evidence" value="ECO:0007669"/>
    <property type="project" value="TreeGrafter"/>
</dbReference>
<dbReference type="InterPro" id="IPR022812">
    <property type="entry name" value="Dynamin"/>
</dbReference>
<dbReference type="GO" id="GO:0000266">
    <property type="term" value="P:mitochondrial fission"/>
    <property type="evidence" value="ECO:0007669"/>
    <property type="project" value="TreeGrafter"/>
</dbReference>
<dbReference type="Pfam" id="PF00350">
    <property type="entry name" value="Dynamin_N"/>
    <property type="match status" value="1"/>
</dbReference>
<dbReference type="GO" id="GO:0016020">
    <property type="term" value="C:membrane"/>
    <property type="evidence" value="ECO:0007669"/>
    <property type="project" value="TreeGrafter"/>
</dbReference>
<dbReference type="STRING" id="717646.M2LEZ3"/>
<dbReference type="GO" id="GO:0008017">
    <property type="term" value="F:microtubule binding"/>
    <property type="evidence" value="ECO:0007669"/>
    <property type="project" value="TreeGrafter"/>
</dbReference>
<dbReference type="KEGG" id="bcom:BAUCODRAFT_26966"/>
<dbReference type="Pfam" id="PF01031">
    <property type="entry name" value="Dynamin_M"/>
    <property type="match status" value="1"/>
</dbReference>
<dbReference type="OMA" id="LPGNYNS"/>
<keyword evidence="1" id="KW-0547">Nucleotide-binding</keyword>
<dbReference type="InterPro" id="IPR020850">
    <property type="entry name" value="GED_dom"/>
</dbReference>
<dbReference type="OrthoDB" id="415706at2759"/>
<sequence length="752" mass="83385">MTDDKAGATGGELTGLQSSKSIHRLRQISNLRAHGISDNIDLPQLVVCGDQSAGKSSVLEGVTGIPFPRDEGVCTKFATEVILEHAEGALLVTATIIPHSLRDDKDKLKLQAFHRTIKGFDDLPDVIAKAGTLMGLRGYGDNDTGPSFTEDVLRIKVIGPSGLHLSIVDLPGIISVASEEQTEADVETVQRMVDSYVAKPRIIILAVVQASNDIANQSIIKKSKQYDVVGQRTVGIITKPDLINIGAERRIAALAKNQDTTKLQLGFYMLKNPTPKEREGGITQPQRAENELRYFRASPWAEQKLDYSRVGIDRLKLAMQSLLEQHIEKELPKVKEEIRAAIRDAESRISSLPPERPTTAHIRFFLSDIAMQFHSLANAALGGDYHTSSAPFFANDTPGAEIPASRLRAVVHDLNTKFADRMRKYGETVKIDNTRYVTNSPSARPSKRSKLSTAQASDGPPVLPMDSRKTLDLEDVSGETEFVSENGQRVVNEAGLRDWVKKVYLTSRGRELPGHTNHALGTELFHQQSKRWLPFATEHVERVYGYVVTFVGKAIKYLKVEGHVMAEIKEIIDIALDKSKSAAEEELTRLWADEEQQQPITYNHYYTDNVQKSRSKRNRASKKKLLGGFEGGADDVVEPAAITDGMDDETLSAGSQDIQVDMVEQACSQALDELDSYYKTARKTFVDNVCKQVIERHLLRHLPAAFSPQSVAMYSDEELQRIAGEKSDIVETRKQLQEQLVSLNAALAELRK</sequence>
<dbReference type="Proteomes" id="UP000011761">
    <property type="component" value="Unassembled WGS sequence"/>
</dbReference>
<feature type="domain" description="Dynamin-type G" evidence="5">
    <location>
        <begin position="39"/>
        <end position="332"/>
    </location>
</feature>
<keyword evidence="2" id="KW-0342">GTP-binding</keyword>
<dbReference type="eggNOG" id="KOG0446">
    <property type="taxonomic scope" value="Eukaryota"/>
</dbReference>
<evidence type="ECO:0000259" key="5">
    <source>
        <dbReference type="PROSITE" id="PS51718"/>
    </source>
</evidence>
<dbReference type="InterPro" id="IPR027417">
    <property type="entry name" value="P-loop_NTPase"/>
</dbReference>
<dbReference type="EMBL" id="KB445561">
    <property type="protein sequence ID" value="EMC92587.1"/>
    <property type="molecule type" value="Genomic_DNA"/>
</dbReference>
<dbReference type="PRINTS" id="PR00195">
    <property type="entry name" value="DYNAMIN"/>
</dbReference>
<dbReference type="GO" id="GO:0005874">
    <property type="term" value="C:microtubule"/>
    <property type="evidence" value="ECO:0007669"/>
    <property type="project" value="TreeGrafter"/>
</dbReference>
<dbReference type="PROSITE" id="PS51388">
    <property type="entry name" value="GED"/>
    <property type="match status" value="1"/>
</dbReference>
<dbReference type="GO" id="GO:0006897">
    <property type="term" value="P:endocytosis"/>
    <property type="evidence" value="ECO:0007669"/>
    <property type="project" value="TreeGrafter"/>
</dbReference>
<feature type="region of interest" description="Disordered" evidence="3">
    <location>
        <begin position="436"/>
        <end position="467"/>
    </location>
</feature>
<dbReference type="GO" id="GO:0003924">
    <property type="term" value="F:GTPase activity"/>
    <property type="evidence" value="ECO:0007669"/>
    <property type="project" value="InterPro"/>
</dbReference>
<name>M2LEZ3_BAUPA</name>
<feature type="domain" description="GED" evidence="4">
    <location>
        <begin position="667"/>
        <end position="752"/>
    </location>
</feature>
<dbReference type="GeneID" id="19110506"/>
<evidence type="ECO:0000313" key="6">
    <source>
        <dbReference type="EMBL" id="EMC92587.1"/>
    </source>
</evidence>
<dbReference type="PANTHER" id="PTHR11566:SF21">
    <property type="entry name" value="DYNAMIN RELATED PROTEIN 1, ISOFORM A"/>
    <property type="match status" value="1"/>
</dbReference>
<evidence type="ECO:0000259" key="4">
    <source>
        <dbReference type="PROSITE" id="PS51388"/>
    </source>
</evidence>
<dbReference type="InterPro" id="IPR030381">
    <property type="entry name" value="G_DYNAMIN_dom"/>
</dbReference>
<evidence type="ECO:0008006" key="8">
    <source>
        <dbReference type="Google" id="ProtNLM"/>
    </source>
</evidence>
<dbReference type="Pfam" id="PF02212">
    <property type="entry name" value="GED"/>
    <property type="match status" value="1"/>
</dbReference>
<gene>
    <name evidence="6" type="ORF">BAUCODRAFT_26966</name>
</gene>
<dbReference type="Gene3D" id="3.40.50.300">
    <property type="entry name" value="P-loop containing nucleotide triphosphate hydrolases"/>
    <property type="match status" value="1"/>
</dbReference>